<reference evidence="1" key="1">
    <citation type="submission" date="2013-08" db="EMBL/GenBank/DDBJ databases">
        <title>Gene expansion shapes genome architecture in the human pathogen Lichtheimia corymbifera: an evolutionary genomics analysis in the ancient terrestrial Mucorales (Mucoromycotina).</title>
        <authorList>
            <person name="Schwartze V.U."/>
            <person name="Winter S."/>
            <person name="Shelest E."/>
            <person name="Marcet-Houben M."/>
            <person name="Horn F."/>
            <person name="Wehner S."/>
            <person name="Hoffmann K."/>
            <person name="Riege K."/>
            <person name="Sammeth M."/>
            <person name="Nowrousian M."/>
            <person name="Valiante V."/>
            <person name="Linde J."/>
            <person name="Jacobsen I.D."/>
            <person name="Marz M."/>
            <person name="Brakhage A.A."/>
            <person name="Gabaldon T."/>
            <person name="Bocker S."/>
            <person name="Voigt K."/>
        </authorList>
    </citation>
    <scope>NUCLEOTIDE SEQUENCE [LARGE SCALE GENOMIC DNA]</scope>
    <source>
        <strain evidence="1">FSU 9682</strain>
    </source>
</reference>
<gene>
    <name evidence="1" type="ORF">LCOR_09082.1</name>
</gene>
<comment type="caution">
    <text evidence="1">The sequence shown here is derived from an EMBL/GenBank/DDBJ whole genome shotgun (WGS) entry which is preliminary data.</text>
</comment>
<organism evidence="1 2">
    <name type="scientific">Lichtheimia corymbifera JMRC:FSU:9682</name>
    <dbReference type="NCBI Taxonomy" id="1263082"/>
    <lineage>
        <taxon>Eukaryota</taxon>
        <taxon>Fungi</taxon>
        <taxon>Fungi incertae sedis</taxon>
        <taxon>Mucoromycota</taxon>
        <taxon>Mucoromycotina</taxon>
        <taxon>Mucoromycetes</taxon>
        <taxon>Mucorales</taxon>
        <taxon>Lichtheimiaceae</taxon>
        <taxon>Lichtheimia</taxon>
    </lineage>
</organism>
<sequence>MFTNATSIDDIVYDQVRVMDDELQALATKLYTYDMSARDLARANGISDLDWVQCTAHRMNLAIFTTALWSNTDYAAATTTFFQVLIPKQLHARDDIIDVYMDVVARWAVVDIRHTIDKHTTRDVINKMKARINSDLRDEGRLLRRRVYDAFMKKYGHLDSTPLRDLRDIFDCTRVQKSWHKALPIVLEAIDTKMDLRHAEGSGIHNPVVIDEDEGSHDSTLKKPELAGQHFMDIDGGVHETSIHSFFSSSS</sequence>
<keyword evidence="2" id="KW-1185">Reference proteome</keyword>
<proteinExistence type="predicted"/>
<dbReference type="AlphaFoldDB" id="A0A068S883"/>
<protein>
    <submittedName>
        <fullName evidence="1">Uncharacterized protein</fullName>
    </submittedName>
</protein>
<dbReference type="Proteomes" id="UP000027586">
    <property type="component" value="Unassembled WGS sequence"/>
</dbReference>
<name>A0A068S883_9FUNG</name>
<evidence type="ECO:0000313" key="1">
    <source>
        <dbReference type="EMBL" id="CDH58210.1"/>
    </source>
</evidence>
<evidence type="ECO:0000313" key="2">
    <source>
        <dbReference type="Proteomes" id="UP000027586"/>
    </source>
</evidence>
<accession>A0A068S883</accession>
<dbReference type="EMBL" id="CBTN010000054">
    <property type="protein sequence ID" value="CDH58210.1"/>
    <property type="molecule type" value="Genomic_DNA"/>
</dbReference>
<dbReference type="VEuPathDB" id="FungiDB:LCOR_09082.1"/>
<dbReference type="OrthoDB" id="2294286at2759"/>